<dbReference type="Proteomes" id="UP000776276">
    <property type="component" value="Unassembled WGS sequence"/>
</dbReference>
<organism evidence="2 3">
    <name type="scientific">Sphingomonas quercus</name>
    <dbReference type="NCBI Taxonomy" id="2842451"/>
    <lineage>
        <taxon>Bacteria</taxon>
        <taxon>Pseudomonadati</taxon>
        <taxon>Pseudomonadota</taxon>
        <taxon>Alphaproteobacteria</taxon>
        <taxon>Sphingomonadales</taxon>
        <taxon>Sphingomonadaceae</taxon>
        <taxon>Sphingomonas</taxon>
    </lineage>
</organism>
<protein>
    <recommendedName>
        <fullName evidence="4">DUF883 family protein</fullName>
    </recommendedName>
</protein>
<accession>A0ABS6BFY0</accession>
<dbReference type="EMBL" id="JAHKRT010000001">
    <property type="protein sequence ID" value="MBU3076386.1"/>
    <property type="molecule type" value="Genomic_DNA"/>
</dbReference>
<reference evidence="2 3" key="1">
    <citation type="submission" date="2021-06" db="EMBL/GenBank/DDBJ databases">
        <title>Sphingomonas sp. XMGL2, whole genome shotgun sequencing project.</title>
        <authorList>
            <person name="Zhao G."/>
            <person name="Shen L."/>
        </authorList>
    </citation>
    <scope>NUCLEOTIDE SEQUENCE [LARGE SCALE GENOMIC DNA]</scope>
    <source>
        <strain evidence="2 3">XMGL2</strain>
    </source>
</reference>
<name>A0ABS6BFY0_9SPHN</name>
<dbReference type="RefSeq" id="WP_216318470.1">
    <property type="nucleotide sequence ID" value="NZ_JAHKRT010000001.1"/>
</dbReference>
<gene>
    <name evidence="2" type="ORF">KOF26_00790</name>
</gene>
<keyword evidence="3" id="KW-1185">Reference proteome</keyword>
<comment type="caution">
    <text evidence="2">The sequence shown here is derived from an EMBL/GenBank/DDBJ whole genome shotgun (WGS) entry which is preliminary data.</text>
</comment>
<evidence type="ECO:0000313" key="3">
    <source>
        <dbReference type="Proteomes" id="UP000776276"/>
    </source>
</evidence>
<proteinExistence type="predicted"/>
<feature type="region of interest" description="Disordered" evidence="1">
    <location>
        <begin position="1"/>
        <end position="48"/>
    </location>
</feature>
<evidence type="ECO:0000313" key="2">
    <source>
        <dbReference type="EMBL" id="MBU3076386.1"/>
    </source>
</evidence>
<evidence type="ECO:0000256" key="1">
    <source>
        <dbReference type="SAM" id="MobiDB-lite"/>
    </source>
</evidence>
<sequence length="189" mass="19914">MPNRNNELPEGTDSIIAGASATDDDFTPAIPMTGRDEGEGESAGLRDRLSSATASLREQATERTADLRGQAGDRARAFAEQGKERATTALEGVSRMIGEAAGQVDEKVGREYGDYARRAQAAIEGLATTLRDKDVDALFDDARDLVKKSPAIAIGAAAVVGFALVRLIKSGTGQDETATADTETDRRKG</sequence>
<evidence type="ECO:0008006" key="4">
    <source>
        <dbReference type="Google" id="ProtNLM"/>
    </source>
</evidence>